<gene>
    <name evidence="2" type="ORF">ScoT_30030</name>
</gene>
<feature type="region of interest" description="Disordered" evidence="1">
    <location>
        <begin position="57"/>
        <end position="109"/>
    </location>
</feature>
<name>A0AA37C1B0_9ACTN</name>
<organism evidence="2 3">
    <name type="scientific">Streptomyces albidoflavus</name>
    <dbReference type="NCBI Taxonomy" id="1886"/>
    <lineage>
        <taxon>Bacteria</taxon>
        <taxon>Bacillati</taxon>
        <taxon>Actinomycetota</taxon>
        <taxon>Actinomycetes</taxon>
        <taxon>Kitasatosporales</taxon>
        <taxon>Streptomycetaceae</taxon>
        <taxon>Streptomyces</taxon>
        <taxon>Streptomyces albidoflavus group</taxon>
    </lineage>
</organism>
<proteinExistence type="predicted"/>
<evidence type="ECO:0000313" key="2">
    <source>
        <dbReference type="EMBL" id="GHI46829.1"/>
    </source>
</evidence>
<feature type="compositionally biased region" description="Low complexity" evidence="1">
    <location>
        <begin position="70"/>
        <end position="84"/>
    </location>
</feature>
<protein>
    <submittedName>
        <fullName evidence="2">Uncharacterized protein</fullName>
    </submittedName>
</protein>
<sequence>MNERHAGGSIHSKRGSSSAAACGPFVAVTRPGFSVQPDISRRRRRWVADGARQLALSVSPGRCPSSPSVARARPLGPRLPPNRASTAIEASRPLQAGDGEQPCAPGGQP</sequence>
<comment type="caution">
    <text evidence="2">The sequence shown here is derived from an EMBL/GenBank/DDBJ whole genome shotgun (WGS) entry which is preliminary data.</text>
</comment>
<dbReference type="AlphaFoldDB" id="A0AA37C1B0"/>
<accession>A0AA37C1B0</accession>
<reference evidence="2" key="1">
    <citation type="submission" date="2022-09" db="EMBL/GenBank/DDBJ databases">
        <title>Whole genome shotgun sequence of Streptomyces albidoflavus NBRC 12854.</title>
        <authorList>
            <person name="Komaki H."/>
            <person name="Tamura T."/>
        </authorList>
    </citation>
    <scope>NUCLEOTIDE SEQUENCE</scope>
    <source>
        <strain evidence="2">NBRC 12854</strain>
    </source>
</reference>
<evidence type="ECO:0000256" key="1">
    <source>
        <dbReference type="SAM" id="MobiDB-lite"/>
    </source>
</evidence>
<dbReference type="Proteomes" id="UP001051844">
    <property type="component" value="Unassembled WGS sequence"/>
</dbReference>
<evidence type="ECO:0000313" key="3">
    <source>
        <dbReference type="Proteomes" id="UP001051844"/>
    </source>
</evidence>
<feature type="region of interest" description="Disordered" evidence="1">
    <location>
        <begin position="1"/>
        <end position="20"/>
    </location>
</feature>
<dbReference type="EMBL" id="BNDZ01000005">
    <property type="protein sequence ID" value="GHI46829.1"/>
    <property type="molecule type" value="Genomic_DNA"/>
</dbReference>